<name>G4CF91_9NEIS</name>
<reference evidence="1 2" key="1">
    <citation type="submission" date="2011-05" db="EMBL/GenBank/DDBJ databases">
        <authorList>
            <person name="Muzny D."/>
            <person name="Qin X."/>
            <person name="Deng J."/>
            <person name="Jiang H."/>
            <person name="Liu Y."/>
            <person name="Qu J."/>
            <person name="Song X.-Z."/>
            <person name="Zhang L."/>
            <person name="Thornton R."/>
            <person name="Coyle M."/>
            <person name="Francisco L."/>
            <person name="Jackson L."/>
            <person name="Javaid M."/>
            <person name="Korchina V."/>
            <person name="Kovar C."/>
            <person name="Mata R."/>
            <person name="Mathew T."/>
            <person name="Ngo R."/>
            <person name="Nguyen L."/>
            <person name="Nguyen N."/>
            <person name="Okwuonu G."/>
            <person name="Ongeri F."/>
            <person name="Pham C."/>
            <person name="Simmons D."/>
            <person name="Wilczek-Boney K."/>
            <person name="Hale W."/>
            <person name="Jakkamsetti A."/>
            <person name="Pham P."/>
            <person name="Ruth R."/>
            <person name="San Lucas F."/>
            <person name="Warren J."/>
            <person name="Zhang J."/>
            <person name="Zhao Z."/>
            <person name="Zhou C."/>
            <person name="Zhu D."/>
            <person name="Lee S."/>
            <person name="Bess C."/>
            <person name="Blankenburg K."/>
            <person name="Forbes L."/>
            <person name="Fu Q."/>
            <person name="Gubbala S."/>
            <person name="Hirani K."/>
            <person name="Jayaseelan J.C."/>
            <person name="Lara F."/>
            <person name="Munidasa M."/>
            <person name="Palculict T."/>
            <person name="Patil S."/>
            <person name="Pu L.-L."/>
            <person name="Saada N."/>
            <person name="Tang L."/>
            <person name="Weissenberger G."/>
            <person name="Zhu Y."/>
            <person name="Hemphill L."/>
            <person name="Shang Y."/>
            <person name="Youmans B."/>
            <person name="Ayvaz T."/>
            <person name="Ross M."/>
            <person name="Santibanez J."/>
            <person name="Aqrawi P."/>
            <person name="Gross S."/>
            <person name="Joshi V."/>
            <person name="Fowler G."/>
            <person name="Nazareth L."/>
            <person name="Reid J."/>
            <person name="Worley K."/>
            <person name="Petrosino J."/>
            <person name="Highlander S."/>
            <person name="Gibbs R."/>
        </authorList>
    </citation>
    <scope>NUCLEOTIDE SEQUENCE [LARGE SCALE GENOMIC DNA]</scope>
    <source>
        <strain evidence="1 2">871</strain>
    </source>
</reference>
<proteinExistence type="predicted"/>
<dbReference type="STRING" id="1032488.HMPREF9371_0280"/>
<organism evidence="1 2">
    <name type="scientific">Neisseria shayeganii 871</name>
    <dbReference type="NCBI Taxonomy" id="1032488"/>
    <lineage>
        <taxon>Bacteria</taxon>
        <taxon>Pseudomonadati</taxon>
        <taxon>Pseudomonadota</taxon>
        <taxon>Betaproteobacteria</taxon>
        <taxon>Neisseriales</taxon>
        <taxon>Neisseriaceae</taxon>
        <taxon>Neisseria</taxon>
    </lineage>
</organism>
<evidence type="ECO:0000313" key="2">
    <source>
        <dbReference type="Proteomes" id="UP000003019"/>
    </source>
</evidence>
<protein>
    <submittedName>
        <fullName evidence="1">Uncharacterized protein</fullName>
    </submittedName>
</protein>
<dbReference type="HOGENOM" id="CLU_1813753_0_0_4"/>
<keyword evidence="2" id="KW-1185">Reference proteome</keyword>
<gene>
    <name evidence="1" type="ORF">HMPREF9371_0280</name>
</gene>
<sequence length="142" mass="16081">MEKLDRNSIVLSGNVLIAHEFNEQLHKAKLGLNPNQGSNDIDYQSSHAKAVLQHEPQVLPAHINFVEEDGIVNGIRYNKLYYDNHLNRLIGINLGQLKPDGNGNMIHVFQPKQTIISPNNNGRYIIRNPSNSNQFYIYPPSP</sequence>
<evidence type="ECO:0000313" key="1">
    <source>
        <dbReference type="EMBL" id="EGY53535.1"/>
    </source>
</evidence>
<dbReference type="AlphaFoldDB" id="G4CF91"/>
<dbReference type="EMBL" id="AGAY01000008">
    <property type="protein sequence ID" value="EGY53535.1"/>
    <property type="molecule type" value="Genomic_DNA"/>
</dbReference>
<dbReference type="Proteomes" id="UP000003019">
    <property type="component" value="Unassembled WGS sequence"/>
</dbReference>
<comment type="caution">
    <text evidence="1">The sequence shown here is derived from an EMBL/GenBank/DDBJ whole genome shotgun (WGS) entry which is preliminary data.</text>
</comment>
<accession>G4CF91</accession>